<evidence type="ECO:0000313" key="9">
    <source>
        <dbReference type="Proteomes" id="UP001497525"/>
    </source>
</evidence>
<feature type="binding site" evidence="5">
    <location>
        <position position="190"/>
    </location>
    <ligand>
        <name>Zn(2+)</name>
        <dbReference type="ChEBI" id="CHEBI:29105"/>
        <label>1</label>
    </ligand>
</feature>
<dbReference type="Pfam" id="PF00233">
    <property type="entry name" value="PDEase_I"/>
    <property type="match status" value="1"/>
</dbReference>
<feature type="region of interest" description="Disordered" evidence="6">
    <location>
        <begin position="1"/>
        <end position="22"/>
    </location>
</feature>
<dbReference type="Proteomes" id="UP001497525">
    <property type="component" value="Unassembled WGS sequence"/>
</dbReference>
<dbReference type="AlphaFoldDB" id="A0AAV2TQ02"/>
<dbReference type="CDD" id="cd00077">
    <property type="entry name" value="HDc"/>
    <property type="match status" value="1"/>
</dbReference>
<dbReference type="InterPro" id="IPR003607">
    <property type="entry name" value="HD/PDEase_dom"/>
</dbReference>
<proteinExistence type="predicted"/>
<evidence type="ECO:0000256" key="4">
    <source>
        <dbReference type="PIRSR" id="PIRSR623088-2"/>
    </source>
</evidence>
<dbReference type="Gene3D" id="1.10.1300.10">
    <property type="entry name" value="3'5'-cyclic nucleotide phosphodiesterase, catalytic domain"/>
    <property type="match status" value="1"/>
</dbReference>
<dbReference type="PRINTS" id="PR00387">
    <property type="entry name" value="PDIESTERASE1"/>
</dbReference>
<feature type="compositionally biased region" description="Basic residues" evidence="6">
    <location>
        <begin position="11"/>
        <end position="20"/>
    </location>
</feature>
<feature type="binding site" evidence="4">
    <location>
        <begin position="186"/>
        <end position="190"/>
    </location>
    <ligand>
        <name>AMP</name>
        <dbReference type="ChEBI" id="CHEBI:456215"/>
    </ligand>
</feature>
<evidence type="ECO:0000313" key="8">
    <source>
        <dbReference type="EMBL" id="CAL5139014.1"/>
    </source>
</evidence>
<organism evidence="8 9">
    <name type="scientific">Calicophoron daubneyi</name>
    <name type="common">Rumen fluke</name>
    <name type="synonym">Paramphistomum daubneyi</name>
    <dbReference type="NCBI Taxonomy" id="300641"/>
    <lineage>
        <taxon>Eukaryota</taxon>
        <taxon>Metazoa</taxon>
        <taxon>Spiralia</taxon>
        <taxon>Lophotrochozoa</taxon>
        <taxon>Platyhelminthes</taxon>
        <taxon>Trematoda</taxon>
        <taxon>Digenea</taxon>
        <taxon>Plagiorchiida</taxon>
        <taxon>Pronocephalata</taxon>
        <taxon>Paramphistomoidea</taxon>
        <taxon>Paramphistomidae</taxon>
        <taxon>Calicophoron</taxon>
    </lineage>
</organism>
<keyword evidence="1 5" id="KW-0479">Metal-binding</keyword>
<gene>
    <name evidence="8" type="ORF">CDAUBV1_LOCUS14067</name>
</gene>
<protein>
    <recommendedName>
        <fullName evidence="7">PDEase domain-containing protein</fullName>
    </recommendedName>
</protein>
<feature type="binding site" evidence="5">
    <location>
        <position position="227"/>
    </location>
    <ligand>
        <name>Zn(2+)</name>
        <dbReference type="ChEBI" id="CHEBI:29105"/>
        <label>2</label>
    </ligand>
</feature>
<feature type="domain" description="PDEase" evidence="7">
    <location>
        <begin position="108"/>
        <end position="436"/>
    </location>
</feature>
<feature type="binding site" evidence="4">
    <location>
        <position position="227"/>
    </location>
    <ligand>
        <name>AMP</name>
        <dbReference type="ChEBI" id="CHEBI:456215"/>
    </ligand>
</feature>
<evidence type="ECO:0000256" key="1">
    <source>
        <dbReference type="ARBA" id="ARBA00022723"/>
    </source>
</evidence>
<dbReference type="SMART" id="SM00471">
    <property type="entry name" value="HDc"/>
    <property type="match status" value="1"/>
</dbReference>
<dbReference type="GO" id="GO:0004114">
    <property type="term" value="F:3',5'-cyclic-nucleotide phosphodiesterase activity"/>
    <property type="evidence" value="ECO:0007669"/>
    <property type="project" value="InterPro"/>
</dbReference>
<dbReference type="GO" id="GO:0007165">
    <property type="term" value="P:signal transduction"/>
    <property type="evidence" value="ECO:0007669"/>
    <property type="project" value="InterPro"/>
</dbReference>
<evidence type="ECO:0000256" key="5">
    <source>
        <dbReference type="PIRSR" id="PIRSR623088-3"/>
    </source>
</evidence>
<accession>A0AAV2TQ02</accession>
<feature type="binding site" evidence="4">
    <location>
        <position position="339"/>
    </location>
    <ligand>
        <name>AMP</name>
        <dbReference type="ChEBI" id="CHEBI:456215"/>
    </ligand>
</feature>
<dbReference type="PANTHER" id="PTHR11347">
    <property type="entry name" value="CYCLIC NUCLEOTIDE PHOSPHODIESTERASE"/>
    <property type="match status" value="1"/>
</dbReference>
<sequence>MRRSSPEAHRGSGKRNRKNSAAKACKVMTQKLVRRKRLIARSNSLSAYNSSREACVSATTELAYTYRLSVDVPAYPVLDDYIVRHKNIRLLATDRQPYTLNCEMGWNRSCTLTDLPTRTVRVCGVGRWDFDIFALNRQTRDQMVCSLGMHLFEVHDLFNKLCLDRLLVLQTLSAIESVYWRHNPYHTALHAADVLQALHCFISQPKVYRLLSPAEVLASILAALCHDADHPGLNQSHLIITGHYLVDLYDSDSVLEHHHSGVGLTILHHTGLAKSLCQKDWVTVRDCMVKMILATDMAHQDLYRSRFARLVDSKKSPSAPPYSAADRVLLLQMCLKCADISNPCREWIACRQWAYRICAEFFVQGDEERFRWSLDPMKSNDRYQSTVPAIQVAFIDHLIRPLFKSWHEFFQTRLTTRIVGNIERNYGNWSELVPVKCADASWQSEKSVASVSVTKGKKPKKAIKHKTKCTERITETKVHVHNVTFSLNESGRCSSKSSGCPNLKDNSPRGNTQTFSITTRGVRRHSLPETQGAIRKTFDFSLSRKAAAIPGTGLTTTTTTTSPSPLLVLDAKFGKPDGLLSNKSRGDGSKILSTVQYVPSFKQNSKAFRTASANILQTLCEEIVSHKMTNQVKPCASEVVDPFPMPAAWNVVDRPRYQTQLVINMAMADFVALAHRRSSVPMVDKS</sequence>
<keyword evidence="2" id="KW-0378">Hydrolase</keyword>
<dbReference type="EMBL" id="CAXLJL010000578">
    <property type="protein sequence ID" value="CAL5139014.1"/>
    <property type="molecule type" value="Genomic_DNA"/>
</dbReference>
<feature type="binding site" evidence="5">
    <location>
        <position position="226"/>
    </location>
    <ligand>
        <name>Zn(2+)</name>
        <dbReference type="ChEBI" id="CHEBI:29105"/>
        <label>1</label>
    </ligand>
</feature>
<dbReference type="GO" id="GO:0046872">
    <property type="term" value="F:metal ion binding"/>
    <property type="evidence" value="ECO:0007669"/>
    <property type="project" value="UniProtKB-KW"/>
</dbReference>
<dbReference type="SUPFAM" id="SSF109604">
    <property type="entry name" value="HD-domain/PDEase-like"/>
    <property type="match status" value="1"/>
</dbReference>
<reference evidence="8" key="1">
    <citation type="submission" date="2024-06" db="EMBL/GenBank/DDBJ databases">
        <authorList>
            <person name="Liu X."/>
            <person name="Lenzi L."/>
            <person name="Haldenby T S."/>
            <person name="Uol C."/>
        </authorList>
    </citation>
    <scope>NUCLEOTIDE SEQUENCE</scope>
</reference>
<evidence type="ECO:0000256" key="3">
    <source>
        <dbReference type="PIRSR" id="PIRSR623088-1"/>
    </source>
</evidence>
<dbReference type="InterPro" id="IPR002073">
    <property type="entry name" value="PDEase_catalytic_dom"/>
</dbReference>
<feature type="binding site" evidence="5">
    <location>
        <position position="339"/>
    </location>
    <ligand>
        <name>Zn(2+)</name>
        <dbReference type="ChEBI" id="CHEBI:29105"/>
        <label>1</label>
    </ligand>
</feature>
<feature type="active site" description="Proton donor" evidence="3">
    <location>
        <position position="186"/>
    </location>
</feature>
<dbReference type="InterPro" id="IPR036971">
    <property type="entry name" value="PDEase_catalytic_dom_sf"/>
</dbReference>
<comment type="caution">
    <text evidence="8">The sequence shown here is derived from an EMBL/GenBank/DDBJ whole genome shotgun (WGS) entry which is preliminary data.</text>
</comment>
<evidence type="ECO:0000256" key="2">
    <source>
        <dbReference type="ARBA" id="ARBA00022801"/>
    </source>
</evidence>
<dbReference type="InterPro" id="IPR023088">
    <property type="entry name" value="PDEase"/>
</dbReference>
<dbReference type="PROSITE" id="PS51845">
    <property type="entry name" value="PDEASE_I_2"/>
    <property type="match status" value="1"/>
</dbReference>
<feature type="binding site" evidence="4">
    <location>
        <position position="391"/>
    </location>
    <ligand>
        <name>AMP</name>
        <dbReference type="ChEBI" id="CHEBI:456215"/>
    </ligand>
</feature>
<name>A0AAV2TQ02_CALDB</name>
<feature type="binding site" evidence="5">
    <location>
        <position position="227"/>
    </location>
    <ligand>
        <name>Zn(2+)</name>
        <dbReference type="ChEBI" id="CHEBI:29105"/>
        <label>1</label>
    </ligand>
</feature>
<evidence type="ECO:0000259" key="7">
    <source>
        <dbReference type="PROSITE" id="PS51845"/>
    </source>
</evidence>
<evidence type="ECO:0000256" key="6">
    <source>
        <dbReference type="SAM" id="MobiDB-lite"/>
    </source>
</evidence>
<feature type="compositionally biased region" description="Basic and acidic residues" evidence="6">
    <location>
        <begin position="1"/>
        <end position="10"/>
    </location>
</feature>